<protein>
    <submittedName>
        <fullName evidence="1">Uncharacterized protein</fullName>
    </submittedName>
</protein>
<gene>
    <name evidence="1" type="ORF">BDP27DRAFT_1495133</name>
</gene>
<sequence length="251" mass="28346">MIGQTSCFWSLMYIANQEAWQREEKDKLCKACKARPTLGIPCTKNTIRDRMKAAGITSTKVFYDWLVEEGKYLWGLCTTPPKHGVQMSVQALDQTNSLETKCRHEEENEEKLIPDIQALESKVEIQKHWVEGGEKWNAAKKSVKEGAYWKALDSLEKLLIAQMFEMARPNISGTGELPLGYPGSGNHIPNWPLILGELSKTLHCLVPVFSRFSRFPISLLIITPIPYIPDVPHTAYIFNISTHTAGKDRGS</sequence>
<dbReference type="OrthoDB" id="2676448at2759"/>
<reference evidence="1" key="1">
    <citation type="submission" date="2020-11" db="EMBL/GenBank/DDBJ databases">
        <authorList>
            <consortium name="DOE Joint Genome Institute"/>
            <person name="Ahrendt S."/>
            <person name="Riley R."/>
            <person name="Andreopoulos W."/>
            <person name="Labutti K."/>
            <person name="Pangilinan J."/>
            <person name="Ruiz-Duenas F.J."/>
            <person name="Barrasa J.M."/>
            <person name="Sanchez-Garcia M."/>
            <person name="Camarero S."/>
            <person name="Miyauchi S."/>
            <person name="Serrano A."/>
            <person name="Linde D."/>
            <person name="Babiker R."/>
            <person name="Drula E."/>
            <person name="Ayuso-Fernandez I."/>
            <person name="Pacheco R."/>
            <person name="Padilla G."/>
            <person name="Ferreira P."/>
            <person name="Barriuso J."/>
            <person name="Kellner H."/>
            <person name="Castanera R."/>
            <person name="Alfaro M."/>
            <person name="Ramirez L."/>
            <person name="Pisabarro A.G."/>
            <person name="Kuo A."/>
            <person name="Tritt A."/>
            <person name="Lipzen A."/>
            <person name="He G."/>
            <person name="Yan M."/>
            <person name="Ng V."/>
            <person name="Cullen D."/>
            <person name="Martin F."/>
            <person name="Rosso M.-N."/>
            <person name="Henrissat B."/>
            <person name="Hibbett D."/>
            <person name="Martinez A.T."/>
            <person name="Grigoriev I.V."/>
        </authorList>
    </citation>
    <scope>NUCLEOTIDE SEQUENCE</scope>
    <source>
        <strain evidence="1">AH 40177</strain>
    </source>
</reference>
<evidence type="ECO:0000313" key="2">
    <source>
        <dbReference type="Proteomes" id="UP000772434"/>
    </source>
</evidence>
<dbReference type="Proteomes" id="UP000772434">
    <property type="component" value="Unassembled WGS sequence"/>
</dbReference>
<keyword evidence="2" id="KW-1185">Reference proteome</keyword>
<comment type="caution">
    <text evidence="1">The sequence shown here is derived from an EMBL/GenBank/DDBJ whole genome shotgun (WGS) entry which is preliminary data.</text>
</comment>
<organism evidence="1 2">
    <name type="scientific">Rhodocollybia butyracea</name>
    <dbReference type="NCBI Taxonomy" id="206335"/>
    <lineage>
        <taxon>Eukaryota</taxon>
        <taxon>Fungi</taxon>
        <taxon>Dikarya</taxon>
        <taxon>Basidiomycota</taxon>
        <taxon>Agaricomycotina</taxon>
        <taxon>Agaricomycetes</taxon>
        <taxon>Agaricomycetidae</taxon>
        <taxon>Agaricales</taxon>
        <taxon>Marasmiineae</taxon>
        <taxon>Omphalotaceae</taxon>
        <taxon>Rhodocollybia</taxon>
    </lineage>
</organism>
<accession>A0A9P5PC87</accession>
<evidence type="ECO:0000313" key="1">
    <source>
        <dbReference type="EMBL" id="KAF9060057.1"/>
    </source>
</evidence>
<dbReference type="EMBL" id="JADNRY010000262">
    <property type="protein sequence ID" value="KAF9060057.1"/>
    <property type="molecule type" value="Genomic_DNA"/>
</dbReference>
<name>A0A9P5PC87_9AGAR</name>
<proteinExistence type="predicted"/>
<dbReference type="AlphaFoldDB" id="A0A9P5PC87"/>